<dbReference type="SMART" id="SM00917">
    <property type="entry name" value="LeuA_dimer"/>
    <property type="match status" value="1"/>
</dbReference>
<keyword evidence="6 10" id="KW-0028">Amino-acid biosynthesis</keyword>
<dbReference type="InterPro" id="IPR013709">
    <property type="entry name" value="2-isopropylmalate_synth_dimer"/>
</dbReference>
<keyword evidence="8 10" id="KW-0479">Metal-binding</keyword>
<dbReference type="InterPro" id="IPR000891">
    <property type="entry name" value="PYR_CT"/>
</dbReference>
<feature type="compositionally biased region" description="Polar residues" evidence="11">
    <location>
        <begin position="1"/>
        <end position="12"/>
    </location>
</feature>
<dbReference type="Gene3D" id="3.20.20.70">
    <property type="entry name" value="Aldolase class I"/>
    <property type="match status" value="1"/>
</dbReference>
<dbReference type="NCBIfam" id="TIGR00970">
    <property type="entry name" value="leuA_yeast"/>
    <property type="match status" value="1"/>
</dbReference>
<evidence type="ECO:0000256" key="2">
    <source>
        <dbReference type="ARBA" id="ARBA00004689"/>
    </source>
</evidence>
<dbReference type="InterPro" id="IPR039371">
    <property type="entry name" value="LeuA_N_DRE-TIM"/>
</dbReference>
<evidence type="ECO:0000256" key="8">
    <source>
        <dbReference type="ARBA" id="ARBA00022723"/>
    </source>
</evidence>
<sequence>MNANPPMQTQSAKPVRGMPDASRKYQPYPAINLSDRTWPTKRIEKAPVWCSVDLRDGNQALVDPMGHERKARMFKLLLDMGFKEIEIGFPSASQTDFDFCRWAIEEGGVPEDVSLQVLVQCRPELITRTFEALQGAKKPIVHFYNSTSELQRRVVFGKDVSGIKQIATDAAKMIVDMAAKAGSKDAFRFQYSPESFTGTELEVALEICNAVTEIIDPTPDNKLILNLPATVEMSTPNIHADQIEWMSRNLDRRDSIILSLHPHNDRGTGIAATELGLMAGADRVEGTLFGNGERTGNVDVVTLALNMYTQGVDPELDCSDINRMKDVYEYSNEMKIPERHPYVGELVYTAFSGSHQDAINKGMKAIKTANKPQWEVPYLPIDPADVGRNYEAIIRINSQSGKGGIAYVLQADYGLNLPRALQVEFSKLVQHITDVEGKELPVKRIHDEFMREYVEQPEGRIKFVDHTTHTDPSNRQRRTLEAVITDGGQEVTITGTGTGPIDGFMDALSRHLGVEMSVADYSEHSMQRGSNAAAISYVETDYPGGKLFGAGINTNIVAASLEAICSAANRILAKQQA</sequence>
<dbReference type="NCBIfam" id="NF002991">
    <property type="entry name" value="PRK03739.1"/>
    <property type="match status" value="1"/>
</dbReference>
<feature type="binding site" evidence="10">
    <location>
        <position position="263"/>
    </location>
    <ligand>
        <name>Mg(2+)</name>
        <dbReference type="ChEBI" id="CHEBI:18420"/>
    </ligand>
</feature>
<keyword evidence="9 10" id="KW-0100">Branched-chain amino acid biosynthesis</keyword>
<dbReference type="InterPro" id="IPR002034">
    <property type="entry name" value="AIPM/Hcit_synth_CS"/>
</dbReference>
<dbReference type="EC" id="2.3.3.13" evidence="4 10"/>
<dbReference type="SUPFAM" id="SSF110921">
    <property type="entry name" value="2-isopropylmalate synthase LeuA, allosteric (dimerisation) domain"/>
    <property type="match status" value="1"/>
</dbReference>
<evidence type="ECO:0000256" key="3">
    <source>
        <dbReference type="ARBA" id="ARBA00009767"/>
    </source>
</evidence>
<dbReference type="Pfam" id="PF22615">
    <property type="entry name" value="IPMS_D2"/>
    <property type="match status" value="1"/>
</dbReference>
<evidence type="ECO:0000259" key="12">
    <source>
        <dbReference type="PROSITE" id="PS50991"/>
    </source>
</evidence>
<dbReference type="CDD" id="cd07942">
    <property type="entry name" value="DRE_TIM_LeuA"/>
    <property type="match status" value="1"/>
</dbReference>
<proteinExistence type="inferred from homology"/>
<comment type="similarity">
    <text evidence="3 10">Belongs to the alpha-IPM synthase/homocitrate synthase family. LeuA type 2 subfamily.</text>
</comment>
<evidence type="ECO:0000256" key="7">
    <source>
        <dbReference type="ARBA" id="ARBA00022679"/>
    </source>
</evidence>
<reference evidence="13" key="2">
    <citation type="submission" date="2020-09" db="EMBL/GenBank/DDBJ databases">
        <authorList>
            <person name="Sun Q."/>
            <person name="Kim S."/>
        </authorList>
    </citation>
    <scope>NUCLEOTIDE SEQUENCE</scope>
    <source>
        <strain evidence="13">KCTC 42249</strain>
    </source>
</reference>
<dbReference type="InterPro" id="IPR036230">
    <property type="entry name" value="LeuA_allosteric_dom_sf"/>
</dbReference>
<dbReference type="SUPFAM" id="SSF89000">
    <property type="entry name" value="post-HMGL domain-like"/>
    <property type="match status" value="1"/>
</dbReference>
<comment type="subcellular location">
    <subcellularLocation>
        <location evidence="10">Cytoplasm</location>
    </subcellularLocation>
</comment>
<dbReference type="GO" id="GO:0000287">
    <property type="term" value="F:magnesium ion binding"/>
    <property type="evidence" value="ECO:0007669"/>
    <property type="project" value="UniProtKB-UniRule"/>
</dbReference>
<evidence type="ECO:0000256" key="1">
    <source>
        <dbReference type="ARBA" id="ARBA00000064"/>
    </source>
</evidence>
<dbReference type="UniPathway" id="UPA00048">
    <property type="reaction ID" value="UER00070"/>
</dbReference>
<dbReference type="InterPro" id="IPR013785">
    <property type="entry name" value="Aldolase_TIM"/>
</dbReference>
<dbReference type="PANTHER" id="PTHR46911">
    <property type="match status" value="1"/>
</dbReference>
<comment type="pathway">
    <text evidence="2 10">Amino-acid biosynthesis; L-leucine biosynthesis; L-leucine from 3-methyl-2-oxobutanoate: step 1/4.</text>
</comment>
<accession>A0A8J3DW71</accession>
<dbReference type="InterPro" id="IPR005668">
    <property type="entry name" value="IPM_Synthase"/>
</dbReference>
<dbReference type="GO" id="GO:0005737">
    <property type="term" value="C:cytoplasm"/>
    <property type="evidence" value="ECO:0007669"/>
    <property type="project" value="UniProtKB-SubCell"/>
</dbReference>
<reference evidence="13" key="1">
    <citation type="journal article" date="2014" name="Int. J. Syst. Evol. Microbiol.">
        <title>Complete genome sequence of Corynebacterium casei LMG S-19264T (=DSM 44701T), isolated from a smear-ripened cheese.</title>
        <authorList>
            <consortium name="US DOE Joint Genome Institute (JGI-PGF)"/>
            <person name="Walter F."/>
            <person name="Albersmeier A."/>
            <person name="Kalinowski J."/>
            <person name="Ruckert C."/>
        </authorList>
    </citation>
    <scope>NUCLEOTIDE SEQUENCE</scope>
    <source>
        <strain evidence="13">KCTC 42249</strain>
    </source>
</reference>
<dbReference type="Gene3D" id="3.30.160.270">
    <property type="match status" value="1"/>
</dbReference>
<dbReference type="AlphaFoldDB" id="A0A8J3DW71"/>
<dbReference type="GO" id="GO:0003985">
    <property type="term" value="F:acetyl-CoA C-acetyltransferase activity"/>
    <property type="evidence" value="ECO:0007669"/>
    <property type="project" value="UniProtKB-UniRule"/>
</dbReference>
<dbReference type="Pfam" id="PF00682">
    <property type="entry name" value="HMGL-like"/>
    <property type="match status" value="1"/>
</dbReference>
<feature type="binding site" evidence="10">
    <location>
        <position position="56"/>
    </location>
    <ligand>
        <name>Mg(2+)</name>
        <dbReference type="ChEBI" id="CHEBI:18420"/>
    </ligand>
</feature>
<evidence type="ECO:0000256" key="11">
    <source>
        <dbReference type="SAM" id="MobiDB-lite"/>
    </source>
</evidence>
<dbReference type="Proteomes" id="UP000630142">
    <property type="component" value="Unassembled WGS sequence"/>
</dbReference>
<dbReference type="PROSITE" id="PS00816">
    <property type="entry name" value="AIPM_HOMOCIT_SYNTH_2"/>
    <property type="match status" value="1"/>
</dbReference>
<evidence type="ECO:0000256" key="5">
    <source>
        <dbReference type="ARBA" id="ARBA00022430"/>
    </source>
</evidence>
<feature type="binding site" evidence="10">
    <location>
        <position position="297"/>
    </location>
    <ligand>
        <name>Mg(2+)</name>
        <dbReference type="ChEBI" id="CHEBI:18420"/>
    </ligand>
</feature>
<evidence type="ECO:0000256" key="6">
    <source>
        <dbReference type="ARBA" id="ARBA00022605"/>
    </source>
</evidence>
<dbReference type="Pfam" id="PF08502">
    <property type="entry name" value="LeuA_dimer"/>
    <property type="match status" value="1"/>
</dbReference>
<protein>
    <recommendedName>
        <fullName evidence="4 10">2-isopropylmalate synthase</fullName>
        <ecNumber evidence="4 10">2.3.3.13</ecNumber>
    </recommendedName>
    <alternativeName>
        <fullName evidence="10">Alpha-IPM synthase</fullName>
    </alternativeName>
    <alternativeName>
        <fullName evidence="10">Alpha-isopropylmalate synthase</fullName>
    </alternativeName>
</protein>
<dbReference type="GO" id="GO:0009098">
    <property type="term" value="P:L-leucine biosynthetic process"/>
    <property type="evidence" value="ECO:0007669"/>
    <property type="project" value="UniProtKB-UniRule"/>
</dbReference>
<comment type="subunit">
    <text evidence="10">Homodimer.</text>
</comment>
<feature type="binding site" evidence="10">
    <location>
        <position position="261"/>
    </location>
    <ligand>
        <name>Mg(2+)</name>
        <dbReference type="ChEBI" id="CHEBI:18420"/>
    </ligand>
</feature>
<organism evidence="13 14">
    <name type="scientific">Tianweitania populi</name>
    <dbReference type="NCBI Taxonomy" id="1607949"/>
    <lineage>
        <taxon>Bacteria</taxon>
        <taxon>Pseudomonadati</taxon>
        <taxon>Pseudomonadota</taxon>
        <taxon>Alphaproteobacteria</taxon>
        <taxon>Hyphomicrobiales</taxon>
        <taxon>Phyllobacteriaceae</taxon>
        <taxon>Tianweitania</taxon>
    </lineage>
</organism>
<dbReference type="PANTHER" id="PTHR46911:SF1">
    <property type="entry name" value="2-ISOPROPYLMALATE SYNTHASE"/>
    <property type="match status" value="1"/>
</dbReference>
<evidence type="ECO:0000313" key="13">
    <source>
        <dbReference type="EMBL" id="GHD11939.1"/>
    </source>
</evidence>
<dbReference type="SUPFAM" id="SSF51569">
    <property type="entry name" value="Aldolase"/>
    <property type="match status" value="1"/>
</dbReference>
<dbReference type="HAMAP" id="MF_00572">
    <property type="entry name" value="LeuA_type2"/>
    <property type="match status" value="1"/>
</dbReference>
<comment type="cofactor">
    <cofactor evidence="10">
        <name>Mg(2+)</name>
        <dbReference type="ChEBI" id="CHEBI:18420"/>
    </cofactor>
</comment>
<dbReference type="InterPro" id="IPR054692">
    <property type="entry name" value="LeuA-like_post-cat"/>
</dbReference>
<keyword evidence="5 10" id="KW-0432">Leucine biosynthesis</keyword>
<evidence type="ECO:0000256" key="9">
    <source>
        <dbReference type="ARBA" id="ARBA00023304"/>
    </source>
</evidence>
<comment type="catalytic activity">
    <reaction evidence="1 10">
        <text>3-methyl-2-oxobutanoate + acetyl-CoA + H2O = (2S)-2-isopropylmalate + CoA + H(+)</text>
        <dbReference type="Rhea" id="RHEA:21524"/>
        <dbReference type="ChEBI" id="CHEBI:1178"/>
        <dbReference type="ChEBI" id="CHEBI:11851"/>
        <dbReference type="ChEBI" id="CHEBI:15377"/>
        <dbReference type="ChEBI" id="CHEBI:15378"/>
        <dbReference type="ChEBI" id="CHEBI:57287"/>
        <dbReference type="ChEBI" id="CHEBI:57288"/>
        <dbReference type="EC" id="2.3.3.13"/>
    </reaction>
</comment>
<evidence type="ECO:0000256" key="4">
    <source>
        <dbReference type="ARBA" id="ARBA00012973"/>
    </source>
</evidence>
<keyword evidence="14" id="KW-1185">Reference proteome</keyword>
<comment type="function">
    <text evidence="10">Catalyzes the condensation of the acetyl group of acetyl-CoA with 3-methyl-2-oxobutanoate (2-ketoisovalerate) to form 3-carboxy-3-hydroxy-4-methylpentanoate (2-isopropylmalate).</text>
</comment>
<feature type="domain" description="Pyruvate carboxyltransferase" evidence="12">
    <location>
        <begin position="47"/>
        <end position="322"/>
    </location>
</feature>
<keyword evidence="10" id="KW-0963">Cytoplasm</keyword>
<keyword evidence="10" id="KW-0460">Magnesium</keyword>
<evidence type="ECO:0000313" key="14">
    <source>
        <dbReference type="Proteomes" id="UP000630142"/>
    </source>
</evidence>
<dbReference type="GO" id="GO:0003852">
    <property type="term" value="F:2-isopropylmalate synthase activity"/>
    <property type="evidence" value="ECO:0007669"/>
    <property type="project" value="UniProtKB-UniRule"/>
</dbReference>
<dbReference type="EMBL" id="BMZQ01000001">
    <property type="protein sequence ID" value="GHD11939.1"/>
    <property type="molecule type" value="Genomic_DNA"/>
</dbReference>
<dbReference type="PROSITE" id="PS50991">
    <property type="entry name" value="PYR_CT"/>
    <property type="match status" value="1"/>
</dbReference>
<feature type="region of interest" description="Disordered" evidence="11">
    <location>
        <begin position="1"/>
        <end position="22"/>
    </location>
</feature>
<evidence type="ECO:0000256" key="10">
    <source>
        <dbReference type="HAMAP-Rule" id="MF_00572"/>
    </source>
</evidence>
<keyword evidence="7 10" id="KW-0808">Transferase</keyword>
<gene>
    <name evidence="10 13" type="primary">leuA</name>
    <name evidence="13" type="ORF">GCM10016234_15630</name>
</gene>
<feature type="region of interest" description="Regulatory domain" evidence="10">
    <location>
        <begin position="456"/>
        <end position="577"/>
    </location>
</feature>
<dbReference type="PROSITE" id="PS00815">
    <property type="entry name" value="AIPM_HOMOCIT_SYNTH_1"/>
    <property type="match status" value="1"/>
</dbReference>
<comment type="caution">
    <text evidence="13">The sequence shown here is derived from an EMBL/GenBank/DDBJ whole genome shotgun (WGS) entry which is preliminary data.</text>
</comment>
<name>A0A8J3DW71_9HYPH</name>